<evidence type="ECO:0000313" key="1">
    <source>
        <dbReference type="EMBL" id="JAD56572.1"/>
    </source>
</evidence>
<proteinExistence type="predicted"/>
<accession>A0A0A9BBA8</accession>
<dbReference type="EMBL" id="GBRH01241323">
    <property type="protein sequence ID" value="JAD56572.1"/>
    <property type="molecule type" value="Transcribed_RNA"/>
</dbReference>
<dbReference type="AlphaFoldDB" id="A0A0A9BBA8"/>
<reference evidence="1" key="1">
    <citation type="submission" date="2014-09" db="EMBL/GenBank/DDBJ databases">
        <authorList>
            <person name="Magalhaes I.L.F."/>
            <person name="Oliveira U."/>
            <person name="Santos F.R."/>
            <person name="Vidigal T.H.D.A."/>
            <person name="Brescovit A.D."/>
            <person name="Santos A.J."/>
        </authorList>
    </citation>
    <scope>NUCLEOTIDE SEQUENCE</scope>
    <source>
        <tissue evidence="1">Shoot tissue taken approximately 20 cm above the soil surface</tissue>
    </source>
</reference>
<reference evidence="1" key="2">
    <citation type="journal article" date="2015" name="Data Brief">
        <title>Shoot transcriptome of the giant reed, Arundo donax.</title>
        <authorList>
            <person name="Barrero R.A."/>
            <person name="Guerrero F.D."/>
            <person name="Moolhuijzen P."/>
            <person name="Goolsby J.A."/>
            <person name="Tidwell J."/>
            <person name="Bellgard S.E."/>
            <person name="Bellgard M.I."/>
        </authorList>
    </citation>
    <scope>NUCLEOTIDE SEQUENCE</scope>
    <source>
        <tissue evidence="1">Shoot tissue taken approximately 20 cm above the soil surface</tissue>
    </source>
</reference>
<sequence length="22" mass="2572">MLAFERQLTHHTLTTSVDNLIM</sequence>
<organism evidence="1">
    <name type="scientific">Arundo donax</name>
    <name type="common">Giant reed</name>
    <name type="synonym">Donax arundinaceus</name>
    <dbReference type="NCBI Taxonomy" id="35708"/>
    <lineage>
        <taxon>Eukaryota</taxon>
        <taxon>Viridiplantae</taxon>
        <taxon>Streptophyta</taxon>
        <taxon>Embryophyta</taxon>
        <taxon>Tracheophyta</taxon>
        <taxon>Spermatophyta</taxon>
        <taxon>Magnoliopsida</taxon>
        <taxon>Liliopsida</taxon>
        <taxon>Poales</taxon>
        <taxon>Poaceae</taxon>
        <taxon>PACMAD clade</taxon>
        <taxon>Arundinoideae</taxon>
        <taxon>Arundineae</taxon>
        <taxon>Arundo</taxon>
    </lineage>
</organism>
<protein>
    <submittedName>
        <fullName evidence="1">Uncharacterized protein</fullName>
    </submittedName>
</protein>
<name>A0A0A9BBA8_ARUDO</name>